<dbReference type="Proteomes" id="UP000054564">
    <property type="component" value="Unassembled WGS sequence"/>
</dbReference>
<proteinExistence type="predicted"/>
<protein>
    <submittedName>
        <fullName evidence="1">Uncharacterized protein</fullName>
    </submittedName>
</protein>
<comment type="caution">
    <text evidence="1">The sequence shown here is derived from an EMBL/GenBank/DDBJ whole genome shotgun (WGS) entry which is preliminary data.</text>
</comment>
<gene>
    <name evidence="1" type="ORF">PSTG_12223</name>
</gene>
<sequence>MDGKGQEIPAAIEAGDSIADQHIDGDWRSPAYCLTEKLLRIQASKNYQSQKRKITGCSSIEAPDNKRVACDKGNDVDDVNAVINDDQRLSISNKFPKSNSKSDNLIDRIFPPVTALRKERLD</sequence>
<evidence type="ECO:0000313" key="2">
    <source>
        <dbReference type="Proteomes" id="UP000054564"/>
    </source>
</evidence>
<name>A0A0L0V605_9BASI</name>
<accession>A0A0L0V605</accession>
<dbReference type="EMBL" id="AJIL01000117">
    <property type="protein sequence ID" value="KNE94429.1"/>
    <property type="molecule type" value="Genomic_DNA"/>
</dbReference>
<dbReference type="AlphaFoldDB" id="A0A0L0V605"/>
<keyword evidence="2" id="KW-1185">Reference proteome</keyword>
<evidence type="ECO:0000313" key="1">
    <source>
        <dbReference type="EMBL" id="KNE94429.1"/>
    </source>
</evidence>
<reference evidence="2" key="1">
    <citation type="submission" date="2014-03" db="EMBL/GenBank/DDBJ databases">
        <title>The Genome Sequence of Puccinia striiformis f. sp. tritici PST-78.</title>
        <authorList>
            <consortium name="The Broad Institute Genome Sequencing Platform"/>
            <person name="Cuomo C."/>
            <person name="Hulbert S."/>
            <person name="Chen X."/>
            <person name="Walker B."/>
            <person name="Young S.K."/>
            <person name="Zeng Q."/>
            <person name="Gargeya S."/>
            <person name="Fitzgerald M."/>
            <person name="Haas B."/>
            <person name="Abouelleil A."/>
            <person name="Alvarado L."/>
            <person name="Arachchi H.M."/>
            <person name="Berlin A.M."/>
            <person name="Chapman S.B."/>
            <person name="Goldberg J."/>
            <person name="Griggs A."/>
            <person name="Gujja S."/>
            <person name="Hansen M."/>
            <person name="Howarth C."/>
            <person name="Imamovic A."/>
            <person name="Larimer J."/>
            <person name="McCowan C."/>
            <person name="Montmayeur A."/>
            <person name="Murphy C."/>
            <person name="Neiman D."/>
            <person name="Pearson M."/>
            <person name="Priest M."/>
            <person name="Roberts A."/>
            <person name="Saif S."/>
            <person name="Shea T."/>
            <person name="Sisk P."/>
            <person name="Sykes S."/>
            <person name="Wortman J."/>
            <person name="Nusbaum C."/>
            <person name="Birren B."/>
        </authorList>
    </citation>
    <scope>NUCLEOTIDE SEQUENCE [LARGE SCALE GENOMIC DNA]</scope>
    <source>
        <strain evidence="2">race PST-78</strain>
    </source>
</reference>
<organism evidence="1 2">
    <name type="scientific">Puccinia striiformis f. sp. tritici PST-78</name>
    <dbReference type="NCBI Taxonomy" id="1165861"/>
    <lineage>
        <taxon>Eukaryota</taxon>
        <taxon>Fungi</taxon>
        <taxon>Dikarya</taxon>
        <taxon>Basidiomycota</taxon>
        <taxon>Pucciniomycotina</taxon>
        <taxon>Pucciniomycetes</taxon>
        <taxon>Pucciniales</taxon>
        <taxon>Pucciniaceae</taxon>
        <taxon>Puccinia</taxon>
    </lineage>
</organism>